<gene>
    <name evidence="1" type="ORF">GCM10009665_57720</name>
</gene>
<dbReference type="EMBL" id="BAAALF010000138">
    <property type="protein sequence ID" value="GAA1260185.1"/>
    <property type="molecule type" value="Genomic_DNA"/>
</dbReference>
<sequence>MPWWGPATILAIYAGIGEDDREAAVPLPCTLYNCGNALVEHAEQGVSGRGQTLSVEWLSRIVISAHGGIPDVRWRW</sequence>
<organism evidence="1 2">
    <name type="scientific">Kitasatospora nipponensis</name>
    <dbReference type="NCBI Taxonomy" id="258049"/>
    <lineage>
        <taxon>Bacteria</taxon>
        <taxon>Bacillati</taxon>
        <taxon>Actinomycetota</taxon>
        <taxon>Actinomycetes</taxon>
        <taxon>Kitasatosporales</taxon>
        <taxon>Streptomycetaceae</taxon>
        <taxon>Kitasatospora</taxon>
    </lineage>
</organism>
<reference evidence="1 2" key="1">
    <citation type="journal article" date="2019" name="Int. J. Syst. Evol. Microbiol.">
        <title>The Global Catalogue of Microorganisms (GCM) 10K type strain sequencing project: providing services to taxonomists for standard genome sequencing and annotation.</title>
        <authorList>
            <consortium name="The Broad Institute Genomics Platform"/>
            <consortium name="The Broad Institute Genome Sequencing Center for Infectious Disease"/>
            <person name="Wu L."/>
            <person name="Ma J."/>
        </authorList>
    </citation>
    <scope>NUCLEOTIDE SEQUENCE [LARGE SCALE GENOMIC DNA]</scope>
    <source>
        <strain evidence="1 2">JCM 13004</strain>
    </source>
</reference>
<comment type="caution">
    <text evidence="1">The sequence shown here is derived from an EMBL/GenBank/DDBJ whole genome shotgun (WGS) entry which is preliminary data.</text>
</comment>
<accession>A0ABN1WTM9</accession>
<evidence type="ECO:0000313" key="2">
    <source>
        <dbReference type="Proteomes" id="UP001500037"/>
    </source>
</evidence>
<keyword evidence="2" id="KW-1185">Reference proteome</keyword>
<name>A0ABN1WTM9_9ACTN</name>
<evidence type="ECO:0000313" key="1">
    <source>
        <dbReference type="EMBL" id="GAA1260185.1"/>
    </source>
</evidence>
<proteinExistence type="predicted"/>
<dbReference type="Proteomes" id="UP001500037">
    <property type="component" value="Unassembled WGS sequence"/>
</dbReference>
<protein>
    <submittedName>
        <fullName evidence="1">Uncharacterized protein</fullName>
    </submittedName>
</protein>